<dbReference type="PANTHER" id="PTHR10361:SF30">
    <property type="entry name" value="SODIUM_METABOLITE COTRANSPORTER BASS6, CHLOROPLASTIC-RELATED"/>
    <property type="match status" value="1"/>
</dbReference>
<feature type="transmembrane region" description="Helical" evidence="6">
    <location>
        <begin position="64"/>
        <end position="81"/>
    </location>
</feature>
<feature type="transmembrane region" description="Helical" evidence="6">
    <location>
        <begin position="37"/>
        <end position="58"/>
    </location>
</feature>
<keyword evidence="3 6" id="KW-0812">Transmembrane</keyword>
<dbReference type="InterPro" id="IPR004710">
    <property type="entry name" value="Bilac:Na_transpt"/>
</dbReference>
<feature type="transmembrane region" description="Helical" evidence="6">
    <location>
        <begin position="222"/>
        <end position="241"/>
    </location>
</feature>
<keyword evidence="4 6" id="KW-1133">Transmembrane helix</keyword>
<dbReference type="GO" id="GO:0016020">
    <property type="term" value="C:membrane"/>
    <property type="evidence" value="ECO:0007669"/>
    <property type="project" value="UniProtKB-SubCell"/>
</dbReference>
<evidence type="ECO:0000256" key="2">
    <source>
        <dbReference type="ARBA" id="ARBA00006528"/>
    </source>
</evidence>
<name>A0AAW1Q6M7_9CHLO</name>
<feature type="transmembrane region" description="Helical" evidence="6">
    <location>
        <begin position="289"/>
        <end position="308"/>
    </location>
</feature>
<feature type="transmembrane region" description="Helical" evidence="6">
    <location>
        <begin position="156"/>
        <end position="182"/>
    </location>
</feature>
<evidence type="ECO:0000313" key="7">
    <source>
        <dbReference type="EMBL" id="KAK9816977.1"/>
    </source>
</evidence>
<dbReference type="InterPro" id="IPR002657">
    <property type="entry name" value="BilAc:Na_symport/Acr3"/>
</dbReference>
<proteinExistence type="inferred from homology"/>
<dbReference type="EMBL" id="JALJOR010000005">
    <property type="protein sequence ID" value="KAK9816977.1"/>
    <property type="molecule type" value="Genomic_DNA"/>
</dbReference>
<evidence type="ECO:0000256" key="1">
    <source>
        <dbReference type="ARBA" id="ARBA00004141"/>
    </source>
</evidence>
<feature type="transmembrane region" description="Helical" evidence="6">
    <location>
        <begin position="188"/>
        <end position="210"/>
    </location>
</feature>
<reference evidence="7 8" key="1">
    <citation type="journal article" date="2024" name="Nat. Commun.">
        <title>Phylogenomics reveals the evolutionary origins of lichenization in chlorophyte algae.</title>
        <authorList>
            <person name="Puginier C."/>
            <person name="Libourel C."/>
            <person name="Otte J."/>
            <person name="Skaloud P."/>
            <person name="Haon M."/>
            <person name="Grisel S."/>
            <person name="Petersen M."/>
            <person name="Berrin J.G."/>
            <person name="Delaux P.M."/>
            <person name="Dal Grande F."/>
            <person name="Keller J."/>
        </authorList>
    </citation>
    <scope>NUCLEOTIDE SEQUENCE [LARGE SCALE GENOMIC DNA]</scope>
    <source>
        <strain evidence="7 8">SAG 2043</strain>
    </source>
</reference>
<comment type="subcellular location">
    <subcellularLocation>
        <location evidence="1">Membrane</location>
        <topology evidence="1">Multi-pass membrane protein</topology>
    </subcellularLocation>
</comment>
<evidence type="ECO:0000256" key="4">
    <source>
        <dbReference type="ARBA" id="ARBA00022989"/>
    </source>
</evidence>
<dbReference type="Proteomes" id="UP001489004">
    <property type="component" value="Unassembled WGS sequence"/>
</dbReference>
<evidence type="ECO:0000256" key="6">
    <source>
        <dbReference type="SAM" id="Phobius"/>
    </source>
</evidence>
<comment type="caution">
    <text evidence="7">The sequence shown here is derived from an EMBL/GenBank/DDBJ whole genome shotgun (WGS) entry which is preliminary data.</text>
</comment>
<keyword evidence="8" id="KW-1185">Reference proteome</keyword>
<evidence type="ECO:0000256" key="3">
    <source>
        <dbReference type="ARBA" id="ARBA00022692"/>
    </source>
</evidence>
<dbReference type="Pfam" id="PF01758">
    <property type="entry name" value="SBF"/>
    <property type="match status" value="1"/>
</dbReference>
<evidence type="ECO:0000256" key="5">
    <source>
        <dbReference type="ARBA" id="ARBA00023136"/>
    </source>
</evidence>
<feature type="transmembrane region" description="Helical" evidence="6">
    <location>
        <begin position="129"/>
        <end position="149"/>
    </location>
</feature>
<comment type="similarity">
    <text evidence="2">Belongs to the bile acid:sodium symporter (BASS) (TC 2.A.28) family.</text>
</comment>
<dbReference type="AlphaFoldDB" id="A0AAW1Q6M7"/>
<dbReference type="GO" id="GO:0009941">
    <property type="term" value="C:chloroplast envelope"/>
    <property type="evidence" value="ECO:0007669"/>
    <property type="project" value="UniProtKB-ARBA"/>
</dbReference>
<feature type="transmembrane region" description="Helical" evidence="6">
    <location>
        <begin position="93"/>
        <end position="117"/>
    </location>
</feature>
<feature type="transmembrane region" description="Helical" evidence="6">
    <location>
        <begin position="247"/>
        <end position="269"/>
    </location>
</feature>
<gene>
    <name evidence="7" type="ORF">WJX72_007732</name>
</gene>
<keyword evidence="5 6" id="KW-0472">Membrane</keyword>
<dbReference type="PANTHER" id="PTHR10361">
    <property type="entry name" value="SODIUM-BILE ACID COTRANSPORTER"/>
    <property type="match status" value="1"/>
</dbReference>
<dbReference type="Gene3D" id="1.20.1530.20">
    <property type="match status" value="1"/>
</dbReference>
<evidence type="ECO:0000313" key="8">
    <source>
        <dbReference type="Proteomes" id="UP001489004"/>
    </source>
</evidence>
<feature type="transmembrane region" description="Helical" evidence="6">
    <location>
        <begin position="314"/>
        <end position="336"/>
    </location>
</feature>
<dbReference type="InterPro" id="IPR038770">
    <property type="entry name" value="Na+/solute_symporter_sf"/>
</dbReference>
<sequence>MPCKAGSGQAALDSKQDEPGQPLLQRVLNFMASSNDLLPYAVVLSAALALFLPASFAWFTPQCYAPGLGFLMFAVGVNLKPEAFAHVFKTPQHILVGVIGQWLIKPLLGVLLASTLVPALGLPPAVSTGLVLVSCVSGAQLSNYATFLVHPDQAPLSIVLTALSTAAGVVLTPALALLLLGTRIPVDAWGMAVSITQIVILPVAVGLLCNRAVPRLVAAARPLLAFAALLDTCACVGASLASNATAARSATGAAVLLPVLLLHTAAFALGHKLARATIAKESVALARCISLETGMQSSLLGLLLASRFFGDPLVCLPCGLSTIVMTLMGFFLVVYWKRQMQVQDQEP</sequence>
<organism evidence="7 8">
    <name type="scientific">[Myrmecia] bisecta</name>
    <dbReference type="NCBI Taxonomy" id="41462"/>
    <lineage>
        <taxon>Eukaryota</taxon>
        <taxon>Viridiplantae</taxon>
        <taxon>Chlorophyta</taxon>
        <taxon>core chlorophytes</taxon>
        <taxon>Trebouxiophyceae</taxon>
        <taxon>Trebouxiales</taxon>
        <taxon>Trebouxiaceae</taxon>
        <taxon>Myrmecia</taxon>
    </lineage>
</organism>
<accession>A0AAW1Q6M7</accession>
<protein>
    <submittedName>
        <fullName evidence="7">Uncharacterized protein</fullName>
    </submittedName>
</protein>